<organism evidence="5">
    <name type="scientific">Echinococcus granulosus</name>
    <name type="common">Hydatid tapeworm</name>
    <dbReference type="NCBI Taxonomy" id="6210"/>
    <lineage>
        <taxon>Eukaryota</taxon>
        <taxon>Metazoa</taxon>
        <taxon>Spiralia</taxon>
        <taxon>Lophotrochozoa</taxon>
        <taxon>Platyhelminthes</taxon>
        <taxon>Cestoda</taxon>
        <taxon>Eucestoda</taxon>
        <taxon>Cyclophyllidea</taxon>
        <taxon>Taeniidae</taxon>
        <taxon>Echinococcus</taxon>
        <taxon>Echinococcus granulosus group</taxon>
    </lineage>
</organism>
<reference evidence="7" key="3">
    <citation type="submission" date="2020-10" db="UniProtKB">
        <authorList>
            <consortium name="WormBaseParasite"/>
        </authorList>
    </citation>
    <scope>IDENTIFICATION</scope>
</reference>
<dbReference type="Proteomes" id="UP000492820">
    <property type="component" value="Unassembled WGS sequence"/>
</dbReference>
<dbReference type="WBParaSite" id="EgrG_000086000">
    <property type="protein sequence ID" value="EgrG_000086000"/>
    <property type="gene ID" value="EgrG_000086000"/>
</dbReference>
<feature type="domain" description="BCNT-C" evidence="4">
    <location>
        <begin position="131"/>
        <end position="213"/>
    </location>
</feature>
<dbReference type="InterPro" id="IPR027124">
    <property type="entry name" value="Swc5/CFDP1/2"/>
</dbReference>
<evidence type="ECO:0000313" key="7">
    <source>
        <dbReference type="WBParaSite" id="EgrG_000086000"/>
    </source>
</evidence>
<evidence type="ECO:0000259" key="4">
    <source>
        <dbReference type="PROSITE" id="PS51279"/>
    </source>
</evidence>
<proteinExistence type="predicted"/>
<dbReference type="AlphaFoldDB" id="A0A068X091"/>
<dbReference type="InterPro" id="IPR011421">
    <property type="entry name" value="BCNT-C"/>
</dbReference>
<feature type="compositionally biased region" description="Polar residues" evidence="3">
    <location>
        <begin position="106"/>
        <end position="115"/>
    </location>
</feature>
<accession>A0A068X091</accession>
<dbReference type="PANTHER" id="PTHR48407">
    <property type="entry name" value="CRANIOFACIAL DEVELOPMENT PROTEIN 1"/>
    <property type="match status" value="1"/>
</dbReference>
<feature type="compositionally biased region" description="Acidic residues" evidence="3">
    <location>
        <begin position="11"/>
        <end position="32"/>
    </location>
</feature>
<evidence type="ECO:0000256" key="2">
    <source>
        <dbReference type="ARBA" id="ARBA00030244"/>
    </source>
</evidence>
<gene>
    <name evidence="5" type="ORF">EgrG_000086000</name>
</gene>
<sequence>MSDSVKSASESSDDEEYIPPADYVEESSEDSDDKISDGEVGKGVNAKMESKLLKEKDRDEIWTDFLEKTKPMDQLEQPSSHKSRETQAKSNSTHNSLPAVSFHGVKSNSHNSSNEKVGGLGLKRPASSTGNRLADALKRLKSSTLSSGVPKISVLEKSRQDWESFTEKEGIKDDLKLHNKGKNGYVERKAFEARTQEREYQILKEARLKSIQRR</sequence>
<feature type="compositionally biased region" description="Polar residues" evidence="3">
    <location>
        <begin position="88"/>
        <end position="98"/>
    </location>
</feature>
<reference evidence="5 6" key="1">
    <citation type="journal article" date="2013" name="Nature">
        <title>The genomes of four tapeworm species reveal adaptations to parasitism.</title>
        <authorList>
            <person name="Tsai I.J."/>
            <person name="Zarowiecki M."/>
            <person name="Holroyd N."/>
            <person name="Garciarrubio A."/>
            <person name="Sanchez-Flores A."/>
            <person name="Brooks K.L."/>
            <person name="Tracey A."/>
            <person name="Bobes R.J."/>
            <person name="Fragoso G."/>
            <person name="Sciutto E."/>
            <person name="Aslett M."/>
            <person name="Beasley H."/>
            <person name="Bennett H.M."/>
            <person name="Cai J."/>
            <person name="Camicia F."/>
            <person name="Clark R."/>
            <person name="Cucher M."/>
            <person name="De Silva N."/>
            <person name="Day T.A."/>
            <person name="Deplazes P."/>
            <person name="Estrada K."/>
            <person name="Fernandez C."/>
            <person name="Holland P.W."/>
            <person name="Hou J."/>
            <person name="Hu S."/>
            <person name="Huckvale T."/>
            <person name="Hung S.S."/>
            <person name="Kamenetzky L."/>
            <person name="Keane J.A."/>
            <person name="Kiss F."/>
            <person name="Koziol U."/>
            <person name="Lambert O."/>
            <person name="Liu K."/>
            <person name="Luo X."/>
            <person name="Luo Y."/>
            <person name="Macchiaroli N."/>
            <person name="Nichol S."/>
            <person name="Paps J."/>
            <person name="Parkinson J."/>
            <person name="Pouchkina-Stantcheva N."/>
            <person name="Riddiford N."/>
            <person name="Rosenzvit M."/>
            <person name="Salinas G."/>
            <person name="Wasmuth J.D."/>
            <person name="Zamanian M."/>
            <person name="Zheng Y."/>
            <person name="Cai X."/>
            <person name="Soberon X."/>
            <person name="Olson P.D."/>
            <person name="Laclette J.P."/>
            <person name="Brehm K."/>
            <person name="Berriman M."/>
            <person name="Garciarrubio A."/>
            <person name="Bobes R.J."/>
            <person name="Fragoso G."/>
            <person name="Sanchez-Flores A."/>
            <person name="Estrada K."/>
            <person name="Cevallos M.A."/>
            <person name="Morett E."/>
            <person name="Gonzalez V."/>
            <person name="Portillo T."/>
            <person name="Ochoa-Leyva A."/>
            <person name="Jose M.V."/>
            <person name="Sciutto E."/>
            <person name="Landa A."/>
            <person name="Jimenez L."/>
            <person name="Valdes V."/>
            <person name="Carrero J.C."/>
            <person name="Larralde C."/>
            <person name="Morales-Montor J."/>
            <person name="Limon-Lason J."/>
            <person name="Soberon X."/>
            <person name="Laclette J.P."/>
        </authorList>
    </citation>
    <scope>NUCLEOTIDE SEQUENCE [LARGE SCALE GENOMIC DNA]</scope>
</reference>
<dbReference type="PANTHER" id="PTHR48407:SF1">
    <property type="entry name" value="CRANIOFACIAL DEVELOPMENT PROTEIN 1"/>
    <property type="match status" value="1"/>
</dbReference>
<feature type="compositionally biased region" description="Low complexity" evidence="3">
    <location>
        <begin position="1"/>
        <end position="10"/>
    </location>
</feature>
<reference evidence="5" key="2">
    <citation type="submission" date="2014-06" db="EMBL/GenBank/DDBJ databases">
        <authorList>
            <person name="Aslett M."/>
        </authorList>
    </citation>
    <scope>NUCLEOTIDE SEQUENCE</scope>
</reference>
<name>A0A068X091_ECHGR</name>
<evidence type="ECO:0000313" key="5">
    <source>
        <dbReference type="EMBL" id="CDS23352.1"/>
    </source>
</evidence>
<feature type="compositionally biased region" description="Basic and acidic residues" evidence="3">
    <location>
        <begin position="48"/>
        <end position="73"/>
    </location>
</feature>
<evidence type="ECO:0000256" key="1">
    <source>
        <dbReference type="ARBA" id="ARBA00019033"/>
    </source>
</evidence>
<dbReference type="GO" id="GO:0000812">
    <property type="term" value="C:Swr1 complex"/>
    <property type="evidence" value="ECO:0007669"/>
    <property type="project" value="TreeGrafter"/>
</dbReference>
<dbReference type="EMBL" id="LK028590">
    <property type="protein sequence ID" value="CDS23352.1"/>
    <property type="molecule type" value="Genomic_DNA"/>
</dbReference>
<dbReference type="OrthoDB" id="445677at2759"/>
<evidence type="ECO:0000256" key="3">
    <source>
        <dbReference type="SAM" id="MobiDB-lite"/>
    </source>
</evidence>
<dbReference type="Pfam" id="PF07572">
    <property type="entry name" value="BCNT"/>
    <property type="match status" value="1"/>
</dbReference>
<dbReference type="PROSITE" id="PS51279">
    <property type="entry name" value="BCNT_C"/>
    <property type="match status" value="1"/>
</dbReference>
<evidence type="ECO:0000313" key="6">
    <source>
        <dbReference type="Proteomes" id="UP000492820"/>
    </source>
</evidence>
<protein>
    <recommendedName>
        <fullName evidence="1">Craniofacial development protein 1</fullName>
    </recommendedName>
    <alternativeName>
        <fullName evidence="2">Bucentaur</fullName>
    </alternativeName>
</protein>
<feature type="region of interest" description="Disordered" evidence="3">
    <location>
        <begin position="1"/>
        <end position="130"/>
    </location>
</feature>